<dbReference type="Proteomes" id="UP000198287">
    <property type="component" value="Unassembled WGS sequence"/>
</dbReference>
<dbReference type="InterPro" id="IPR001304">
    <property type="entry name" value="C-type_lectin-like"/>
</dbReference>
<feature type="domain" description="C-type lectin" evidence="2">
    <location>
        <begin position="393"/>
        <end position="531"/>
    </location>
</feature>
<evidence type="ECO:0000256" key="1">
    <source>
        <dbReference type="SAM" id="SignalP"/>
    </source>
</evidence>
<dbReference type="InterPro" id="IPR016186">
    <property type="entry name" value="C-type_lectin-like/link_sf"/>
</dbReference>
<evidence type="ECO:0000313" key="4">
    <source>
        <dbReference type="Proteomes" id="UP000198287"/>
    </source>
</evidence>
<dbReference type="InterPro" id="IPR016187">
    <property type="entry name" value="CTDL_fold"/>
</dbReference>
<evidence type="ECO:0000259" key="2">
    <source>
        <dbReference type="SMART" id="SM00034"/>
    </source>
</evidence>
<dbReference type="Gene3D" id="3.10.100.10">
    <property type="entry name" value="Mannose-Binding Protein A, subunit A"/>
    <property type="match status" value="3"/>
</dbReference>
<organism evidence="3 4">
    <name type="scientific">Folsomia candida</name>
    <name type="common">Springtail</name>
    <dbReference type="NCBI Taxonomy" id="158441"/>
    <lineage>
        <taxon>Eukaryota</taxon>
        <taxon>Metazoa</taxon>
        <taxon>Ecdysozoa</taxon>
        <taxon>Arthropoda</taxon>
        <taxon>Hexapoda</taxon>
        <taxon>Collembola</taxon>
        <taxon>Entomobryomorpha</taxon>
        <taxon>Isotomoidea</taxon>
        <taxon>Isotomidae</taxon>
        <taxon>Proisotominae</taxon>
        <taxon>Folsomia</taxon>
    </lineage>
</organism>
<feature type="signal peptide" evidence="1">
    <location>
        <begin position="1"/>
        <end position="18"/>
    </location>
</feature>
<feature type="domain" description="C-type lectin" evidence="2">
    <location>
        <begin position="237"/>
        <end position="353"/>
    </location>
</feature>
<dbReference type="EMBL" id="LNIX01000035">
    <property type="protein sequence ID" value="OXA40112.1"/>
    <property type="molecule type" value="Genomic_DNA"/>
</dbReference>
<feature type="chain" id="PRO_5012488718" evidence="1">
    <location>
        <begin position="19"/>
        <end position="535"/>
    </location>
</feature>
<dbReference type="CDD" id="cd00037">
    <property type="entry name" value="CLECT"/>
    <property type="match status" value="3"/>
</dbReference>
<evidence type="ECO:0000313" key="3">
    <source>
        <dbReference type="EMBL" id="OXA40112.1"/>
    </source>
</evidence>
<accession>A0A226D3G8</accession>
<dbReference type="SUPFAM" id="SSF56436">
    <property type="entry name" value="C-type lectin-like"/>
    <property type="match status" value="3"/>
</dbReference>
<keyword evidence="4" id="KW-1185">Reference proteome</keyword>
<gene>
    <name evidence="3" type="ORF">Fcan01_25156</name>
</gene>
<sequence length="535" mass="59345">MKYLILAVALMLVKGVTSRSAQSEEIVSQTRNGINFALTYIGTFNQKLYYHDKVGANNDDARSNCKSMGMRLLKFEAIEEVGWIANATANSGTEIWTDGMTHIVPASFEWKTTGARVSDSLSLVKGHYYGRIISVTSATDRPAWTDGVIKADPGSYRWFSDDSPLISQLKIGYVALGLEIRDGTGLYTWNNEAEFVGVMSMKYLILAVAIILGESVTSHTTQKKEITSQTRNGINFSLTYLGTFNQKLYYIDNIGANYADARSNCQTMGMRLLKFEAIEELAWIVNSAPNSVNIWTDGMSHIVPASFEWKTTGARVSDSVTVVKDLYYGLLFKRGTQALTERDRGAVNPYVCYMILSQVQQIPQVPLGTSEIEGLPNIVITSVDTLDENVGPLPKLSFIGRYGKKSFFLESGIKANQPDARSNCTAIGMKLATIDSQAELEWIVSMTSDSDRMFSADNFMDVPLKTFFLGPIWTDGVIKADPGSYRWFSDNSPLLSQLRIGYIAIGLEIRNAAGLYSRNNESFSLRNYLCYAETS</sequence>
<proteinExistence type="predicted"/>
<dbReference type="SMART" id="SM00034">
    <property type="entry name" value="CLECT"/>
    <property type="match status" value="2"/>
</dbReference>
<comment type="caution">
    <text evidence="3">The sequence shown here is derived from an EMBL/GenBank/DDBJ whole genome shotgun (WGS) entry which is preliminary data.</text>
</comment>
<dbReference type="AlphaFoldDB" id="A0A226D3G8"/>
<name>A0A226D3G8_FOLCA</name>
<keyword evidence="1" id="KW-0732">Signal</keyword>
<reference evidence="3 4" key="1">
    <citation type="submission" date="2015-12" db="EMBL/GenBank/DDBJ databases">
        <title>The genome of Folsomia candida.</title>
        <authorList>
            <person name="Faddeeva A."/>
            <person name="Derks M.F."/>
            <person name="Anvar Y."/>
            <person name="Smit S."/>
            <person name="Van Straalen N."/>
            <person name="Roelofs D."/>
        </authorList>
    </citation>
    <scope>NUCLEOTIDE SEQUENCE [LARGE SCALE GENOMIC DNA]</scope>
    <source>
        <strain evidence="3 4">VU population</strain>
        <tissue evidence="3">Whole body</tissue>
    </source>
</reference>
<protein>
    <submittedName>
        <fullName evidence="3">Perlucin-like protein</fullName>
    </submittedName>
</protein>